<dbReference type="EMBL" id="BLIP01000003">
    <property type="protein sequence ID" value="GFE27240.1"/>
    <property type="molecule type" value="Genomic_DNA"/>
</dbReference>
<accession>A0A640TVP6</accession>
<evidence type="ECO:0000313" key="2">
    <source>
        <dbReference type="Proteomes" id="UP000429552"/>
    </source>
</evidence>
<comment type="caution">
    <text evidence="1">The sequence shown here is derived from an EMBL/GenBank/DDBJ whole genome shotgun (WGS) entry which is preliminary data.</text>
</comment>
<protein>
    <submittedName>
        <fullName evidence="1">Uncharacterized protein</fullName>
    </submittedName>
</protein>
<gene>
    <name evidence="1" type="ORF">Sliba_76930</name>
</gene>
<reference evidence="1 2" key="1">
    <citation type="submission" date="2019-12" db="EMBL/GenBank/DDBJ databases">
        <title>Whole genome shotgun sequence of Streptomyces libani subsp. libani NBRC 13452.</title>
        <authorList>
            <person name="Ichikawa N."/>
            <person name="Kimura A."/>
            <person name="Kitahashi Y."/>
            <person name="Komaki H."/>
            <person name="Tamura T."/>
        </authorList>
    </citation>
    <scope>NUCLEOTIDE SEQUENCE [LARGE SCALE GENOMIC DNA]</scope>
    <source>
        <strain evidence="1 2">NBRC 13452</strain>
    </source>
</reference>
<name>A0A640TVP6_STRNI</name>
<dbReference type="AlphaFoldDB" id="A0A640TVP6"/>
<proteinExistence type="predicted"/>
<dbReference type="Proteomes" id="UP000429552">
    <property type="component" value="Unassembled WGS sequence"/>
</dbReference>
<sequence>MYEVNSVSSSSAHDPEADTGTVFASFVAGVTADPDGTTTELVRRKQTLSCAEHSM</sequence>
<evidence type="ECO:0000313" key="1">
    <source>
        <dbReference type="EMBL" id="GFE27240.1"/>
    </source>
</evidence>
<organism evidence="1 2">
    <name type="scientific">Streptomyces nigrescens</name>
    <dbReference type="NCBI Taxonomy" id="1920"/>
    <lineage>
        <taxon>Bacteria</taxon>
        <taxon>Bacillati</taxon>
        <taxon>Actinomycetota</taxon>
        <taxon>Actinomycetes</taxon>
        <taxon>Kitasatosporales</taxon>
        <taxon>Streptomycetaceae</taxon>
        <taxon>Streptomyces</taxon>
    </lineage>
</organism>